<keyword evidence="1" id="KW-0420">Kringle</keyword>
<dbReference type="InterPro" id="IPR009011">
    <property type="entry name" value="Man6P_isomerase_rcpt-bd_dom_sf"/>
</dbReference>
<feature type="compositionally biased region" description="Polar residues" evidence="6">
    <location>
        <begin position="6193"/>
        <end position="6206"/>
    </location>
</feature>
<feature type="compositionally biased region" description="Low complexity" evidence="6">
    <location>
        <begin position="277"/>
        <end position="316"/>
    </location>
</feature>
<evidence type="ECO:0000256" key="4">
    <source>
        <dbReference type="ARBA" id="ARBA00023157"/>
    </source>
</evidence>
<dbReference type="InterPro" id="IPR000001">
    <property type="entry name" value="Kringle"/>
</dbReference>
<dbReference type="Pfam" id="PF00051">
    <property type="entry name" value="Kringle"/>
    <property type="match status" value="1"/>
</dbReference>
<dbReference type="SUPFAM" id="SSF57440">
    <property type="entry name" value="Kringle-like"/>
    <property type="match status" value="1"/>
</dbReference>
<dbReference type="SUPFAM" id="SSF50911">
    <property type="entry name" value="Mannose 6-phosphate receptor domain"/>
    <property type="match status" value="1"/>
</dbReference>
<reference evidence="10 11" key="1">
    <citation type="journal article" date="2012" name="Genome Biol.">
        <title>Genome and low-iron response of an oceanic diatom adapted to chronic iron limitation.</title>
        <authorList>
            <person name="Lommer M."/>
            <person name="Specht M."/>
            <person name="Roy A.S."/>
            <person name="Kraemer L."/>
            <person name="Andreson R."/>
            <person name="Gutowska M.A."/>
            <person name="Wolf J."/>
            <person name="Bergner S.V."/>
            <person name="Schilhabel M.B."/>
            <person name="Klostermeier U.C."/>
            <person name="Beiko R.G."/>
            <person name="Rosenstiel P."/>
            <person name="Hippler M."/>
            <person name="Laroche J."/>
        </authorList>
    </citation>
    <scope>NUCLEOTIDE SEQUENCE [LARGE SCALE GENOMIC DNA]</scope>
    <source>
        <strain evidence="10 11">CCMP1005</strain>
    </source>
</reference>
<dbReference type="Gene3D" id="2.70.130.10">
    <property type="entry name" value="Mannose-6-phosphate receptor binding domain"/>
    <property type="match status" value="1"/>
</dbReference>
<dbReference type="SUPFAM" id="SSF69318">
    <property type="entry name" value="Integrin alpha N-terminal domain"/>
    <property type="match status" value="1"/>
</dbReference>
<dbReference type="InterPro" id="IPR008979">
    <property type="entry name" value="Galactose-bd-like_sf"/>
</dbReference>
<sequence>MKQLLLRACLAASTVALSLGDVINFDPVAPVHGCVGSDGTAVYAPAVPHPLSDVDTTNSDATLLLRPMVQTPTVAGEGEGVTEMCVLWRWTMNEENKTAGKGFYFALGRSVPSVPGEVYGNEYDEHYHITNHSDVDNALTNYTGGLSAAWTRSAGKGSRQVEFLCGEAGNSGTEFDVGEYLCEVVLPTSSKANRDDPTKTDFLTVPYYLTYYRRDMTVRNEISRFLQQNTFGPTREDIDQLEARYNELRGPGFVPLPVVVEELLPELPVELGGVENPSLSPSMAPSASPSLAPSTSPSLAPSTSPSMAPSTSPSEPEGGEEVNETATERYVMRLLEETSNITDASNVLTHHEAMSALQLEWVSNQMNASTFASGEFTSLRKYWRKRLNARKTETYRIGESGPHACERHSRWRKFAFTKADVQFAIDLRWGSQELKGTFQNTSGHEIEVERVVYTGEPIPGYSTTQAPITSGPTSSPVAYDPPTLSPTKIPTRSPTLSPTVSLVPSLTSAPSSLSSVNILGYGDMEERANPNLNDPKGDRIVLSQWISRCNRIVANETAHRGDYSLSVPGNQTDSKSGKPVSCFLIRPIGPGCGPGRVSSPLMPGDVVVISLWVMLDEPGTFQMYTGHYHEGKGRRKWAQPKDDSFMVSRTHIPTANVWTKITALHEIGPDWTWKNNTSKEDEIFVPVKCNHYHLRFRVADTKTTSWWIDDVRMTKIVDKNSTATEVEALVFDHSYWKYTGQKTGSVVYDQVLGQNTMVLGRDQRLMQNVMKLVVPSQEYHFKFRTKVTGADSANLRVVIRLAYKSRDRKKSPCRRRSCNFYRRVAKAKISSGEWQTYVTEKFDMFRREPELHLGEGHNYTSWLKKECGSDGKQSCGRIEFIMFQVYAWNMTEGATLHIADFEEVTEDYTPAPSESFAPSSVPSNMIQDNVGYVIKYAGEIRTVVKAPFQIDGTGEVLPMDGSQTYKLCEVDEVEGSKAPFPNRMKLMYNGKCESIRHGNPTVSIDPRFVDHSQLHLLNLTDVTVINEEQTYGGDWLSLSEVDDTELCGSFPTPYDNDYRGGDTINPNDVASRFTPDKPVFAQLPDKSFVLHDTRTILHENSLESPLMDGGGASVLRSTIRSQRDGILTTQIEIGPAEAKLLSEQFYIYNDQNVALCVNEQPNFLNFNHCKLSFEDNVCVKEYLSSANSATDVQMVIKFDDQTLMQLHDATSASSDGIDRTRFLYAVNNLEWDETVNADTTTLPCTPLKQPVSRWLSRPDLDASNCTNSLQDQTVAALVHALESSNDDNELIRDIYLWNDLPEDGCHEDDYEKVGMEIMTTDGCFKNVHPDYLSIYDFREYILDLPAGAERDLWTSFKDVGILDYSKLTEQYGARTSWFEDLRDQVGKVRAVERYSYASTARVNQGARLGDSIVLDQFADQMGLNRDATILTSLAENVASMEIASSVHHNRGGGTLVCGTPNEVGPDPFLDDYFDVIHRDLACIGCHDSYGDYAKQKVTVWAMNVLENEDQLCQRMAWSLYELLNVGAASNPDNTESNLYTFDIFNRHCFGSYFDILKELTYSPKMGEQFNFVDSVSTRLRWDSTGLLVFPDENFAREIMQLYTVGLHELNLDGTEARDKFGQMVQTYNNLDIMSNARVFTGFEFTARRGNVEELFRSEKSRQDPMRIEVDLHDFFPKTTLDGNWIGDGMPLCVDLPRHHFLSLGATYQFRGGSSLPRFHTNPRHWDSDESIKRFVLTKDSELYARLCNPAQTGECNFSNTVTLDMNLQCIGRECRVDNLEIVQVAPGAFYEYVRRPCVDLSFFPEPKKVITGYAPWVRSVGRRYTHSMCADPRLAVAGRACCTKGPTRRTEFNFNIEYHGEKVRLETATNLCGAVQVNETMTGTVCDPSAIRADNPLVNTRPIYNTPYPSQNSFYWTEANCTQLVKVREDGFVAIVHKPDPNPFHDVEEVVPFVDVEGTNNFISVPWERETMTFKEIYPSIDNGCGGVCTIELDDTCLCAVTISEGHVFDTTPSRQDVLSTLKIGAYEPEILIESNYTLADSSSEDVEVWITSQETGVASIDTIFKVTDNFGKDAYFKNMKSDITLGNKYTLRNIPTFMNLVKVELRDAYYEVDALLTSLIQYPSTAPFVAKKLIQYHGVSNPSPGYVYRVSRAFKSGIFTKDDTTFGDGTYGNLKAVAAAIALDPEATVPVVDEDPMYGNIGENKQVLVNSYTHFKHIHGQNFADGVLLKLMASSPEFHTSNTLRKTGAPRSVTPPTEPSRRPYKAIVYINLGGGADSFNILTPHSNGKECALYDEYFEARGGQPNTVDEDIRVGIGLKTTDMLHIDGTSQKIENCDMFGVNKMLKAYKDIFDEGKGLFFANSEFHSFNVLLSVSFTNDYLVGHLHKPVTREDWETETRTDLFSHHTMKHESFVVDAFREGEGPGVLGRFLDVLEQHGTSVAATSIGSRAVILDGNPDTGRLADNMAVQFVPRLFDRNFLAPTEQRWAPGAKGVPTLIEVVKQDMRGYLEELHSETDTLSGVFGDLFSRAFIDNWNKTDELSLLTRKDVLMTNFTAPPQFNAGGIISQLRQVANLIALRNERRGGINRDVFFVEMGGFDSHFKVTSVLENKFPSLNRAVELFWEEIKAQGIAHSVVVIQGSEFGRTITPNSNAGSDHAWGGNYFMFGGDVKGGKILGEYPRSFGEADPTNIGRGRLLPTTSWDAMFYGLAQWFGVSKSSDLEYAVPNSNNFGCNLFTDYDMFWTGIHILEGCGGAKESTNVTFQIPEIRTLTGEEQKQVCKLALKTASNQFSIDLKKTRCYVAEQAIAEAVEDDGSGRRLQTGMYDVSSMAVLNFDYTIPPNVVNVEEVKALAKAASATASDFVVVGATPQSEAPSTVPSQMPSLSSLPSFSPSISTAPSDIPSERPSESPSVTTQPSYSPSLSNKPSDSPSYVPSLTIMPSKASDPPSFSIVPSLTQVPTGRPTFRDDFGSPFLSADVGSVTIPGNSQQLDVGLYSVQGSGLDIWNSFDQFHYMYVETSGDATFTALIESFDSEEPWSKAGIMVREDMSPNGAHYSMFTTGSNGIANNYRSCKGCTTVHVQTSYYEPDPKVWFRITKSGDVYTSYYKPAGSSYWYQFGARLSIPRIDAIGGTFMVGIAVTAHSNTTVAELQVGNAFLQRSCLTTENAMQCDQASNCEAGTVTGACYKLGERPDWESSPSTASIFDSNSNIATFGCDQEYGSYANNLVDGTTYNFVCNKKEPADYDKRYCGTGNQADYRGTLAVTESGKTCQRWDSQSPHSHTYTTTLYPNSGLEENFCRLPGNAGARAWCYTTDPGTRWDYCNVPDCANDSSVIIQPTHGRMSMAKYLRVYANRQCGEDCDPLSYTLEGRKHLMEEPSSDSQLIGQQSMEGGGIANHQLVPSDGAAGQVADFDGDVMILGAPQDESAYIFERVDGAWQEVAHLQPSSGSFGDAFGCSVAISGNTAVVGTCAVDESWGYFGQGEAYIFSRVNSSSRFSVSSQHFNAFPLRSGDWNDPITGKGAVLEGGVTWESSTGVPAFKFDSSDDRIKINDIQIGPSVYQELTMTAWVYMDNFGSNCWVVNQEIGGGWNRAILIDDSRCGGGKLGAARGSGCGPSNLSVTDPSIVGKWSHVAATFKHGEFSYTFLDGVKSNNQGAPTHGDGDNSLAIGSSATWFGLNCYARVSSVRIYDRVLTDAEINEEVGIGAGAALGSAAQATENSTWIEEERIGYTAPLRPTETLCYEKLEGSYRYEVCIGDGGNSTQTHLGSNPNVVYSLGSYAGSTGWGTGLVTVSFIGGEDEGCGDLKRQATASITCGDTTEIIRVTEPSMCTYLLEMKAPHACLTGTAPVQIVDAVATSIENDSDSFAASKLIDGDLDTRWSSDQSEYALEDKVQDSTATVSQRAASPQERNGHLMNVGGNAHIHQVPRAPVEVAMEAEWTQTAQGGGMEVHDFRYLKATAWEQAAYASDYSIAVGDDSSTWQTAATKTGGVGGTDILSLNGSSGRYIRIHINRSDMDPYSSYSIFEIFVHDYPPPVTHSWIHVASSLTSATPAIVSETEMEACSNCKLSDDAINALDFDLLRFEPIGSSDSQPITYFDFSNKIFDSTAVVEPCSTPWTLSETDALAGTFGGEETETCCLYTVCNFGRGHCGGTVKTSYGWKGYGGCGNNPVVGTGGVSYGSGVHIYVWGLPTRRRLDEGGTDSAEEGSAVVNKVVPSTTTRRLQSGTVTNSPSPSSAVNPSATLWPYWETNSPSPQSSSSSSSLNPTYTTGSFSPSMTAGATECNGVLIKVDVVTDDTHLRSLILTGICCGYGEGSYTVYENEEERISGGAFQNSDWQSFGSCPQSLGLSSGVSESISSYAGSLAGVAGGDGTSHVFKVKATSQLYILGFELQSSGPIGTGELVIKHTSGDQTDSSTTQSWTEASISFEALNPAELDQPTYLVTLLTPIELDGTGAAVEHTFHINALNKNLVSVGMSEGTLLAEAEDGLTVYEGHNLIPDSGLCDGTGCPEALNGAINFVLHHNSEVQPTFPSQFESFSASSNYSNAAINDIATDGEFAAASAPYLSPNGVVFIYERNGNSWSLVDEVSVSSALYFGMSIALSGDTLLVGAHRTSNSQGAVYVGSAHVFVRQDSGSWTLEANLTASDSDGSSNYLYFGRKVALIGNTAVVGATGHNSNCGAAYVFTRNEVTNGTSWTESKKLVPNDCTSDHYFASTLGVDDSFSSSTVGVCQDQTGQSMPKFIKAGLYSNNTDGENACFDFCSRYMDLSGFAGFQWNDVDVEATYPGSCLCYFDAGSMPSQIQNQLELDDWSYHNTGFGPLVGNGLSGRTCHNFLGTVSKSTRGICYNKMFRNRIGTSLEGVCEPATGSYPSAWKVDITSYGNCRRACEAEILPLNTDNVYRGLSLHTVDGVPRCSCQFDNQSGASVNVPVTGWVASNPQTGSGPVVKHNGEVGAKCFPVVDCVEEATSLPTNSNDPDICYDYCLPYMHLPGFAGYQYSSQKGICECHFDNGQLPPRGSLPPGSSVNDQGGGAGPVIGRHFANQCYNLESSASEDGAIVLSGENNEETNERFGSGLSIDQDYLVVGAWHHDNGGSNNRNSGCAYVYQRTPSGWSEVAKLSAAGRENKSDNLGIDAEISGQRIIVGARYDDEGGSKSGAAYIFKLDLFSGAWNQEAKLTASTPIAEAHFGSSVAIDGDVAVVASPRANSDSGLAYIFERQPDNSWTEVASLSAYEPTAGDRFGSSVGVSGSAVIVGSYREDDGGVNRGAAYIYEKQSGSTVWTNATKLLASDNVPGRWFGSDTALQGTRAVVGAPAGTGETGQVYVFERQSGVWSESAVLQPSDGLSGDDFGVRVALDGDTVVVSAQGVDDGSGTIDVGAVYFFEKRTRGWFEVYKFENSCADSANKIGGSGVAIGGGTIAIGANLIDRVYVLNQTVTSEPAKQCYNFEGYTVESLTRYEYLGSATSAFNGNLQGSCRDASGEIHPWARASSVPSIDDCKSKCEDELIPLNTGNAYRGLTFRSGTSQCYCLFDNSVNLPPGGGWSLSGSRAGSGPVTKHSGEPDFQCVPVVECLNQATLAVGAPGNYNNGYNGVAYIYESSYGDWDLKAELTMSGLTDVAVSGDILATGLGRGDGGCGTRSGIVRVYRRSGRTWTQQASIADPGCGTYNEFGTNLDLHNDMLIVGQPQGGDSTGRVYAFRQSSNDTWPLLQQFDGLFQYNQLGSAVVLGDDYHFMTMGYPESGGSYYYGASDGPSTSSQDSPQDLPVYMVNLFLSDMPSSMPSVAASDMPSLVSSSSPSVANSGIPSSLPSEAVSSQPSHVVSTQPSFISSVEPSAMISTMPSSELETGMQCSSPDAFLHSLFGVPACPLVGMGCTTEGTGLHVGRGGKGGDATSNTLDSCVDGSSGSYMSDESNDSVEITSADGRLVVGKEAYVVAKVYAWSSGTSDWADFYFTTNPKDGNNIVWTKIGGTKQTPSGGFHFLRSDNFTIPAAADQAVRYSVDTGTSLSLQRSLTVGPDGEVTSQPGNFFMVKANDNYAIRITGLSFNVTTPGVGVVNVYYKPGSHGGYERDAGQWTLVFGDSSVLSNDGAVSIELSTGIFMEAGSKHSFFVFTTFGVDETDATRNMSPEGSVYRTSDDLDYHMGKSYNAEFGGGCLYTPRAWNGELLFTREFESNAPSESPSMEPSLEPSGNPSASPSFLPTSEPSDTPSFSSQPSLSPSISNRPTLAPTKYGRGVDISGDTIIVGDGINPSCGGASIYERIDGVWTMQSQLAPPVCSYEEGVTERPIGFGFSVALDGDSAIVGSPMDEENGVNSGAAYVYRKSNGTSWDLETKLLASDGAPFDEFGWSVDIEGDFAIAGAFVADIASYVAARKIKVKLNNEDSVLNLGEIQAFDVNGVNVALGKPVTQSSTYGNFVASNVVDGDPNTISHTKLQDGAWLEVDLGSEAHLTEVVITNRLSPSVPEKRSYRYYKLAVQNNGGATFTCIDEFEIFEWTTPLDGTTLHLPISVSVDTWTYSGHGTDKAYDGLVGGQNHNYGAPTHMCPGTTSWNLIYDMGAQVGITKYGITPEPNVASHTHSPTRWKVYGSNDPQDSWFLLDSVWSYTSWVIQERSYFDVAPLNVQQRLSSSTLTLKDGNNWQVRQYHIGDTSSTTTLSYSLGDREMTGHAYIYSRSGTEWEQATKIDSPADSDDFFGHSVSIGHKVAVLGD</sequence>
<dbReference type="CDD" id="cd00108">
    <property type="entry name" value="KR"/>
    <property type="match status" value="1"/>
</dbReference>
<dbReference type="eggNOG" id="ENOG502RUJQ">
    <property type="taxonomic scope" value="Eukaryota"/>
</dbReference>
<feature type="signal peptide" evidence="7">
    <location>
        <begin position="1"/>
        <end position="20"/>
    </location>
</feature>
<dbReference type="Gene3D" id="2.60.120.200">
    <property type="match status" value="2"/>
</dbReference>
<name>K0S444_THAOC</name>
<evidence type="ECO:0000256" key="1">
    <source>
        <dbReference type="ARBA" id="ARBA00022572"/>
    </source>
</evidence>
<comment type="caution">
    <text evidence="10">The sequence shown here is derived from an EMBL/GenBank/DDBJ whole genome shotgun (WGS) entry which is preliminary data.</text>
</comment>
<dbReference type="SMART" id="SM00191">
    <property type="entry name" value="Int_alpha"/>
    <property type="match status" value="9"/>
</dbReference>
<dbReference type="InterPro" id="IPR013519">
    <property type="entry name" value="Int_alpha_beta-p"/>
</dbReference>
<feature type="region of interest" description="Disordered" evidence="6">
    <location>
        <begin position="6175"/>
        <end position="6235"/>
    </location>
</feature>
<feature type="compositionally biased region" description="Low complexity" evidence="6">
    <location>
        <begin position="6207"/>
        <end position="6224"/>
    </location>
</feature>
<dbReference type="InterPro" id="IPR013320">
    <property type="entry name" value="ConA-like_dom_sf"/>
</dbReference>
<keyword evidence="2 7" id="KW-0732">Signal</keyword>
<feature type="compositionally biased region" description="Low complexity" evidence="6">
    <location>
        <begin position="6176"/>
        <end position="6192"/>
    </location>
</feature>
<feature type="compositionally biased region" description="Low complexity" evidence="6">
    <location>
        <begin position="4254"/>
        <end position="4265"/>
    </location>
</feature>
<dbReference type="PROSITE" id="PS50070">
    <property type="entry name" value="KRINGLE_2"/>
    <property type="match status" value="1"/>
</dbReference>
<dbReference type="InterPro" id="IPR044865">
    <property type="entry name" value="MRH_dom"/>
</dbReference>
<dbReference type="Gene3D" id="2.130.10.130">
    <property type="entry name" value="Integrin alpha, N-terminal"/>
    <property type="match status" value="6"/>
</dbReference>
<evidence type="ECO:0000256" key="5">
    <source>
        <dbReference type="ARBA" id="ARBA00023180"/>
    </source>
</evidence>
<dbReference type="InterPro" id="IPR013806">
    <property type="entry name" value="Kringle-like"/>
</dbReference>
<dbReference type="OrthoDB" id="51079at2759"/>
<dbReference type="Gene3D" id="2.40.20.10">
    <property type="entry name" value="Plasminogen Kringle 4"/>
    <property type="match status" value="1"/>
</dbReference>
<dbReference type="Pfam" id="PF22633">
    <property type="entry name" value="F5_F8_type_C_2"/>
    <property type="match status" value="1"/>
</dbReference>
<dbReference type="PRINTS" id="PR00018">
    <property type="entry name" value="KRINGLE"/>
</dbReference>
<accession>K0S444</accession>
<dbReference type="InterPro" id="IPR010869">
    <property type="entry name" value="DUF1501"/>
</dbReference>
<dbReference type="Pfam" id="PF08811">
    <property type="entry name" value="DUF1800"/>
    <property type="match status" value="2"/>
</dbReference>
<feature type="compositionally biased region" description="Polar residues" evidence="6">
    <location>
        <begin position="5810"/>
        <end position="5819"/>
    </location>
</feature>
<protein>
    <submittedName>
        <fullName evidence="10">Uncharacterized protein</fullName>
    </submittedName>
</protein>
<feature type="compositionally biased region" description="Polar residues" evidence="6">
    <location>
        <begin position="2910"/>
        <end position="2936"/>
    </location>
</feature>
<dbReference type="PANTHER" id="PTHR36220">
    <property type="entry name" value="UNNAMED PRODUCT"/>
    <property type="match status" value="1"/>
</dbReference>
<evidence type="ECO:0000256" key="7">
    <source>
        <dbReference type="SAM" id="SignalP"/>
    </source>
</evidence>
<feature type="compositionally biased region" description="Low complexity" evidence="6">
    <location>
        <begin position="2880"/>
        <end position="2897"/>
    </location>
</feature>
<keyword evidence="3" id="KW-0677">Repeat</keyword>
<dbReference type="Proteomes" id="UP000266841">
    <property type="component" value="Unassembled WGS sequence"/>
</dbReference>
<dbReference type="Pfam" id="PF14312">
    <property type="entry name" value="FG-GAP_2"/>
    <property type="match status" value="11"/>
</dbReference>
<feature type="non-terminal residue" evidence="10">
    <location>
        <position position="6711"/>
    </location>
</feature>
<evidence type="ECO:0000313" key="10">
    <source>
        <dbReference type="EMBL" id="EJK59604.1"/>
    </source>
</evidence>
<dbReference type="Gene3D" id="2.60.120.260">
    <property type="entry name" value="Galactose-binding domain-like"/>
    <property type="match status" value="2"/>
</dbReference>
<evidence type="ECO:0000256" key="3">
    <source>
        <dbReference type="ARBA" id="ARBA00022737"/>
    </source>
</evidence>
<dbReference type="SUPFAM" id="SSF49785">
    <property type="entry name" value="Galactose-binding domain-like"/>
    <property type="match status" value="2"/>
</dbReference>
<dbReference type="PROSITE" id="PS51914">
    <property type="entry name" value="MRH"/>
    <property type="match status" value="1"/>
</dbReference>
<evidence type="ECO:0000313" key="11">
    <source>
        <dbReference type="Proteomes" id="UP000266841"/>
    </source>
</evidence>
<dbReference type="SMART" id="SM00130">
    <property type="entry name" value="KR"/>
    <property type="match status" value="1"/>
</dbReference>
<evidence type="ECO:0000259" key="9">
    <source>
        <dbReference type="PROSITE" id="PS51914"/>
    </source>
</evidence>
<keyword evidence="4" id="KW-1015">Disulfide bond</keyword>
<feature type="compositionally biased region" description="Low complexity" evidence="6">
    <location>
        <begin position="4229"/>
        <end position="4245"/>
    </location>
</feature>
<evidence type="ECO:0000259" key="8">
    <source>
        <dbReference type="PROSITE" id="PS50070"/>
    </source>
</evidence>
<feature type="compositionally biased region" description="Polar residues" evidence="6">
    <location>
        <begin position="3897"/>
        <end position="3911"/>
    </location>
</feature>
<proteinExistence type="predicted"/>
<dbReference type="Pfam" id="PF13015">
    <property type="entry name" value="PRKCSH_1"/>
    <property type="match status" value="1"/>
</dbReference>
<dbReference type="InterPro" id="IPR038178">
    <property type="entry name" value="Kringle_sf"/>
</dbReference>
<feature type="chain" id="PRO_5003836826" evidence="7">
    <location>
        <begin position="21"/>
        <end position="6711"/>
    </location>
</feature>
<dbReference type="InterPro" id="IPR036607">
    <property type="entry name" value="PRKCSH"/>
</dbReference>
<dbReference type="InterPro" id="IPR014917">
    <property type="entry name" value="DUF1800"/>
</dbReference>
<dbReference type="SUPFAM" id="SSF49899">
    <property type="entry name" value="Concanavalin A-like lectins/glucanases"/>
    <property type="match status" value="2"/>
</dbReference>
<dbReference type="Pfam" id="PF07394">
    <property type="entry name" value="DUF1501"/>
    <property type="match status" value="1"/>
</dbReference>
<evidence type="ECO:0000256" key="6">
    <source>
        <dbReference type="SAM" id="MobiDB-lite"/>
    </source>
</evidence>
<dbReference type="PANTHER" id="PTHR36220:SF1">
    <property type="entry name" value="GAMMA TUBULIN COMPLEX COMPONENT C-TERMINAL DOMAIN-CONTAINING PROTEIN"/>
    <property type="match status" value="1"/>
</dbReference>
<dbReference type="EMBL" id="AGNL01022645">
    <property type="protein sequence ID" value="EJK59604.1"/>
    <property type="molecule type" value="Genomic_DNA"/>
</dbReference>
<dbReference type="Pfam" id="PF13385">
    <property type="entry name" value="Laminin_G_3"/>
    <property type="match status" value="1"/>
</dbReference>
<keyword evidence="5" id="KW-0325">Glycoprotein</keyword>
<keyword evidence="11" id="KW-1185">Reference proteome</keyword>
<feature type="region of interest" description="Disordered" evidence="6">
    <location>
        <begin position="4220"/>
        <end position="4270"/>
    </location>
</feature>
<feature type="region of interest" description="Disordered" evidence="6">
    <location>
        <begin position="2241"/>
        <end position="2261"/>
    </location>
</feature>
<feature type="region of interest" description="Disordered" evidence="6">
    <location>
        <begin position="2872"/>
        <end position="2940"/>
    </location>
</feature>
<feature type="region of interest" description="Disordered" evidence="6">
    <location>
        <begin position="3891"/>
        <end position="3913"/>
    </location>
</feature>
<dbReference type="InterPro" id="IPR013517">
    <property type="entry name" value="FG-GAP"/>
</dbReference>
<feature type="domain" description="MRH" evidence="9">
    <location>
        <begin position="3741"/>
        <end position="3846"/>
    </location>
</feature>
<dbReference type="InterPro" id="IPR028994">
    <property type="entry name" value="Integrin_alpha_N"/>
</dbReference>
<organism evidence="10 11">
    <name type="scientific">Thalassiosira oceanica</name>
    <name type="common">Marine diatom</name>
    <dbReference type="NCBI Taxonomy" id="159749"/>
    <lineage>
        <taxon>Eukaryota</taxon>
        <taxon>Sar</taxon>
        <taxon>Stramenopiles</taxon>
        <taxon>Ochrophyta</taxon>
        <taxon>Bacillariophyta</taxon>
        <taxon>Coscinodiscophyceae</taxon>
        <taxon>Thalassiosirophycidae</taxon>
        <taxon>Thalassiosirales</taxon>
        <taxon>Thalassiosiraceae</taxon>
        <taxon>Thalassiosira</taxon>
    </lineage>
</organism>
<gene>
    <name evidence="10" type="ORF">THAOC_20146</name>
</gene>
<feature type="region of interest" description="Disordered" evidence="6">
    <location>
        <begin position="277"/>
        <end position="323"/>
    </location>
</feature>
<feature type="compositionally biased region" description="Low complexity" evidence="6">
    <location>
        <begin position="5786"/>
        <end position="5809"/>
    </location>
</feature>
<feature type="domain" description="Kringle" evidence="8">
    <location>
        <begin position="3250"/>
        <end position="3329"/>
    </location>
</feature>
<feature type="region of interest" description="Disordered" evidence="6">
    <location>
        <begin position="5786"/>
        <end position="5819"/>
    </location>
</feature>
<evidence type="ECO:0000256" key="2">
    <source>
        <dbReference type="ARBA" id="ARBA00022729"/>
    </source>
</evidence>